<dbReference type="Pfam" id="PF02892">
    <property type="entry name" value="zf-BED"/>
    <property type="match status" value="1"/>
</dbReference>
<evidence type="ECO:0000313" key="7">
    <source>
        <dbReference type="EMBL" id="GFS25258.1"/>
    </source>
</evidence>
<dbReference type="SMART" id="SM00614">
    <property type="entry name" value="ZnF_BED"/>
    <property type="match status" value="1"/>
</dbReference>
<feature type="region of interest" description="Disordered" evidence="5">
    <location>
        <begin position="96"/>
        <end position="121"/>
    </location>
</feature>
<evidence type="ECO:0000256" key="5">
    <source>
        <dbReference type="SAM" id="MobiDB-lite"/>
    </source>
</evidence>
<keyword evidence="1" id="KW-0479">Metal-binding</keyword>
<comment type="caution">
    <text evidence="7">The sequence shown here is derived from an EMBL/GenBank/DDBJ whole genome shotgun (WGS) entry which is preliminary data.</text>
</comment>
<reference evidence="7 8" key="1">
    <citation type="journal article" date="2021" name="Elife">
        <title>Chloroplast acquisition without the gene transfer in kleptoplastic sea slugs, Plakobranchus ocellatus.</title>
        <authorList>
            <person name="Maeda T."/>
            <person name="Takahashi S."/>
            <person name="Yoshida T."/>
            <person name="Shimamura S."/>
            <person name="Takaki Y."/>
            <person name="Nagai Y."/>
            <person name="Toyoda A."/>
            <person name="Suzuki Y."/>
            <person name="Arimoto A."/>
            <person name="Ishii H."/>
            <person name="Satoh N."/>
            <person name="Nishiyama T."/>
            <person name="Hasebe M."/>
            <person name="Maruyama T."/>
            <person name="Minagawa J."/>
            <person name="Obokata J."/>
            <person name="Shigenobu S."/>
        </authorList>
    </citation>
    <scope>NUCLEOTIDE SEQUENCE [LARGE SCALE GENOMIC DNA]</scope>
</reference>
<dbReference type="InterPro" id="IPR003656">
    <property type="entry name" value="Znf_BED"/>
</dbReference>
<feature type="region of interest" description="Disordered" evidence="5">
    <location>
        <begin position="52"/>
        <end position="77"/>
    </location>
</feature>
<dbReference type="InterPro" id="IPR036236">
    <property type="entry name" value="Znf_C2H2_sf"/>
</dbReference>
<evidence type="ECO:0000256" key="2">
    <source>
        <dbReference type="ARBA" id="ARBA00022771"/>
    </source>
</evidence>
<keyword evidence="2 4" id="KW-0863">Zinc-finger</keyword>
<organism evidence="7 8">
    <name type="scientific">Elysia marginata</name>
    <dbReference type="NCBI Taxonomy" id="1093978"/>
    <lineage>
        <taxon>Eukaryota</taxon>
        <taxon>Metazoa</taxon>
        <taxon>Spiralia</taxon>
        <taxon>Lophotrochozoa</taxon>
        <taxon>Mollusca</taxon>
        <taxon>Gastropoda</taxon>
        <taxon>Heterobranchia</taxon>
        <taxon>Euthyneura</taxon>
        <taxon>Panpulmonata</taxon>
        <taxon>Sacoglossa</taxon>
        <taxon>Placobranchoidea</taxon>
        <taxon>Plakobranchidae</taxon>
        <taxon>Elysia</taxon>
    </lineage>
</organism>
<evidence type="ECO:0000313" key="8">
    <source>
        <dbReference type="Proteomes" id="UP000762676"/>
    </source>
</evidence>
<dbReference type="EMBL" id="BMAT01007050">
    <property type="protein sequence ID" value="GFS25258.1"/>
    <property type="molecule type" value="Genomic_DNA"/>
</dbReference>
<sequence>MSSRKPSICWKLFTLKGDRKSALCDICKLEMRYSNNSTTNFMRHLRNKHPFELQSYEEHASTASGQQGAESSATSSTSIATPATAVCSSMPTAMAVSHTSTSRTVNEPQAASISTTAVPST</sequence>
<dbReference type="AlphaFoldDB" id="A0AAV4JTF2"/>
<dbReference type="PROSITE" id="PS50808">
    <property type="entry name" value="ZF_BED"/>
    <property type="match status" value="1"/>
</dbReference>
<dbReference type="SUPFAM" id="SSF57667">
    <property type="entry name" value="beta-beta-alpha zinc fingers"/>
    <property type="match status" value="1"/>
</dbReference>
<gene>
    <name evidence="7" type="ORF">ElyMa_003437000</name>
</gene>
<accession>A0AAV4JTF2</accession>
<dbReference type="GO" id="GO:0008270">
    <property type="term" value="F:zinc ion binding"/>
    <property type="evidence" value="ECO:0007669"/>
    <property type="project" value="UniProtKB-KW"/>
</dbReference>
<name>A0AAV4JTF2_9GAST</name>
<evidence type="ECO:0000259" key="6">
    <source>
        <dbReference type="PROSITE" id="PS50808"/>
    </source>
</evidence>
<keyword evidence="3" id="KW-0862">Zinc</keyword>
<proteinExistence type="predicted"/>
<evidence type="ECO:0000256" key="1">
    <source>
        <dbReference type="ARBA" id="ARBA00022723"/>
    </source>
</evidence>
<dbReference type="GO" id="GO:0003677">
    <property type="term" value="F:DNA binding"/>
    <property type="evidence" value="ECO:0007669"/>
    <property type="project" value="InterPro"/>
</dbReference>
<feature type="compositionally biased region" description="Low complexity" evidence="5">
    <location>
        <begin position="61"/>
        <end position="77"/>
    </location>
</feature>
<keyword evidence="8" id="KW-1185">Reference proteome</keyword>
<evidence type="ECO:0000256" key="3">
    <source>
        <dbReference type="ARBA" id="ARBA00022833"/>
    </source>
</evidence>
<dbReference type="Proteomes" id="UP000762676">
    <property type="component" value="Unassembled WGS sequence"/>
</dbReference>
<protein>
    <recommendedName>
        <fullName evidence="6">BED-type domain-containing protein</fullName>
    </recommendedName>
</protein>
<feature type="domain" description="BED-type" evidence="6">
    <location>
        <begin position="4"/>
        <end position="56"/>
    </location>
</feature>
<evidence type="ECO:0000256" key="4">
    <source>
        <dbReference type="PROSITE-ProRule" id="PRU00027"/>
    </source>
</evidence>